<sequence length="204" mass="22204">MWGACICLLIALARIGEGKITMLYVAQVLIYEPEEKTEEGLCGLLKTAAPGWTDDIFSRCKLAEVSDDLVRFNVQMDESRLPPTIKGLEGEELLLKVAQLLHGDHNACRISTGFAEGTPQETQTDMLVSTAESEDICPKVSISTGEFVEIFVCCVAYQCLSPQGHNTSDKSVNSVIVSDRRIGSNLEVPGHNRLGTNVQSIGVF</sequence>
<keyword evidence="1" id="KW-0732">Signal</keyword>
<gene>
    <name evidence="2" type="ORF">X801_06427</name>
</gene>
<accession>A0A1S8WTB0</accession>
<evidence type="ECO:0000313" key="2">
    <source>
        <dbReference type="EMBL" id="OON17732.1"/>
    </source>
</evidence>
<feature type="chain" id="PRO_5012368352" evidence="1">
    <location>
        <begin position="19"/>
        <end position="204"/>
    </location>
</feature>
<feature type="signal peptide" evidence="1">
    <location>
        <begin position="1"/>
        <end position="18"/>
    </location>
</feature>
<evidence type="ECO:0000313" key="3">
    <source>
        <dbReference type="Proteomes" id="UP000243686"/>
    </source>
</evidence>
<organism evidence="2 3">
    <name type="scientific">Opisthorchis viverrini</name>
    <name type="common">Southeast Asian liver fluke</name>
    <dbReference type="NCBI Taxonomy" id="6198"/>
    <lineage>
        <taxon>Eukaryota</taxon>
        <taxon>Metazoa</taxon>
        <taxon>Spiralia</taxon>
        <taxon>Lophotrochozoa</taxon>
        <taxon>Platyhelminthes</taxon>
        <taxon>Trematoda</taxon>
        <taxon>Digenea</taxon>
        <taxon>Opisthorchiida</taxon>
        <taxon>Opisthorchiata</taxon>
        <taxon>Opisthorchiidae</taxon>
        <taxon>Opisthorchis</taxon>
    </lineage>
</organism>
<evidence type="ECO:0000256" key="1">
    <source>
        <dbReference type="SAM" id="SignalP"/>
    </source>
</evidence>
<name>A0A1S8WTB0_OPIVI</name>
<keyword evidence="3" id="KW-1185">Reference proteome</keyword>
<reference evidence="2 3" key="1">
    <citation type="submission" date="2015-03" db="EMBL/GenBank/DDBJ databases">
        <title>Draft genome of the nematode, Opisthorchis viverrini.</title>
        <authorList>
            <person name="Mitreva M."/>
        </authorList>
    </citation>
    <scope>NUCLEOTIDE SEQUENCE [LARGE SCALE GENOMIC DNA]</scope>
    <source>
        <strain evidence="2">Khon Kaen</strain>
    </source>
</reference>
<protein>
    <submittedName>
        <fullName evidence="2">Uncharacterized protein</fullName>
    </submittedName>
</protein>
<dbReference type="EMBL" id="KV894969">
    <property type="protein sequence ID" value="OON17732.1"/>
    <property type="molecule type" value="Genomic_DNA"/>
</dbReference>
<dbReference type="Proteomes" id="UP000243686">
    <property type="component" value="Unassembled WGS sequence"/>
</dbReference>
<dbReference type="AlphaFoldDB" id="A0A1S8WTB0"/>
<proteinExistence type="predicted"/>